<dbReference type="InterPro" id="IPR000888">
    <property type="entry name" value="RmlC-like"/>
</dbReference>
<keyword evidence="7" id="KW-0413">Isomerase</keyword>
<dbReference type="GO" id="GO:0019305">
    <property type="term" value="P:dTDP-rhamnose biosynthetic process"/>
    <property type="evidence" value="ECO:0007669"/>
    <property type="project" value="UniProtKB-UniRule"/>
</dbReference>
<dbReference type="EC" id="5.1.3.13" evidence="3 7"/>
<keyword evidence="9" id="KW-1185">Reference proteome</keyword>
<dbReference type="Pfam" id="PF00908">
    <property type="entry name" value="dTDP_sugar_isom"/>
    <property type="match status" value="1"/>
</dbReference>
<dbReference type="NCBIfam" id="TIGR01221">
    <property type="entry name" value="rmlC"/>
    <property type="match status" value="1"/>
</dbReference>
<dbReference type="RefSeq" id="WP_072836450.1">
    <property type="nucleotide sequence ID" value="NZ_FQUU01000016.1"/>
</dbReference>
<dbReference type="Gene3D" id="2.60.120.10">
    <property type="entry name" value="Jelly Rolls"/>
    <property type="match status" value="1"/>
</dbReference>
<evidence type="ECO:0000256" key="2">
    <source>
        <dbReference type="ARBA" id="ARBA00001997"/>
    </source>
</evidence>
<dbReference type="GO" id="GO:0005829">
    <property type="term" value="C:cytosol"/>
    <property type="evidence" value="ECO:0007669"/>
    <property type="project" value="TreeGrafter"/>
</dbReference>
<evidence type="ECO:0000313" key="8">
    <source>
        <dbReference type="EMBL" id="SHF69672.1"/>
    </source>
</evidence>
<feature type="active site" description="Proton donor" evidence="5">
    <location>
        <position position="131"/>
    </location>
</feature>
<dbReference type="Proteomes" id="UP000184048">
    <property type="component" value="Unassembled WGS sequence"/>
</dbReference>
<evidence type="ECO:0000256" key="1">
    <source>
        <dbReference type="ARBA" id="ARBA00001298"/>
    </source>
</evidence>
<dbReference type="GO" id="GO:0000271">
    <property type="term" value="P:polysaccharide biosynthetic process"/>
    <property type="evidence" value="ECO:0007669"/>
    <property type="project" value="TreeGrafter"/>
</dbReference>
<comment type="similarity">
    <text evidence="7">Belongs to the dTDP-4-dehydrorhamnose 3,5-epimerase family.</text>
</comment>
<dbReference type="AlphaFoldDB" id="A0A1M5DSB9"/>
<dbReference type="OrthoDB" id="9800680at2"/>
<proteinExistence type="inferred from homology"/>
<dbReference type="EMBL" id="FQUU01000016">
    <property type="protein sequence ID" value="SHF69672.1"/>
    <property type="molecule type" value="Genomic_DNA"/>
</dbReference>
<dbReference type="PANTHER" id="PTHR21047">
    <property type="entry name" value="DTDP-6-DEOXY-D-GLUCOSE-3,5 EPIMERASE"/>
    <property type="match status" value="1"/>
</dbReference>
<name>A0A1M5DSB9_9BACT</name>
<dbReference type="STRING" id="1121884.SAMN02745131_03309"/>
<protein>
    <recommendedName>
        <fullName evidence="4 7">dTDP-4-dehydrorhamnose 3,5-epimerase</fullName>
        <ecNumber evidence="3 7">5.1.3.13</ecNumber>
    </recommendedName>
    <alternativeName>
        <fullName evidence="7">Thymidine diphospho-4-keto-rhamnose 3,5-epimerase</fullName>
    </alternativeName>
</protein>
<accession>A0A1M5DSB9</accession>
<dbReference type="CDD" id="cd00438">
    <property type="entry name" value="cupin_RmlC"/>
    <property type="match status" value="1"/>
</dbReference>
<gene>
    <name evidence="8" type="ORF">SAMN02745131_03309</name>
</gene>
<organism evidence="8 9">
    <name type="scientific">Flavisolibacter ginsengisoli DSM 18119</name>
    <dbReference type="NCBI Taxonomy" id="1121884"/>
    <lineage>
        <taxon>Bacteria</taxon>
        <taxon>Pseudomonadati</taxon>
        <taxon>Bacteroidota</taxon>
        <taxon>Chitinophagia</taxon>
        <taxon>Chitinophagales</taxon>
        <taxon>Chitinophagaceae</taxon>
        <taxon>Flavisolibacter</taxon>
    </lineage>
</organism>
<comment type="catalytic activity">
    <reaction evidence="1 7">
        <text>dTDP-4-dehydro-6-deoxy-alpha-D-glucose = dTDP-4-dehydro-beta-L-rhamnose</text>
        <dbReference type="Rhea" id="RHEA:16969"/>
        <dbReference type="ChEBI" id="CHEBI:57649"/>
        <dbReference type="ChEBI" id="CHEBI:62830"/>
        <dbReference type="EC" id="5.1.3.13"/>
    </reaction>
</comment>
<reference evidence="8 9" key="1">
    <citation type="submission" date="2016-11" db="EMBL/GenBank/DDBJ databases">
        <authorList>
            <person name="Jaros S."/>
            <person name="Januszkiewicz K."/>
            <person name="Wedrychowicz H."/>
        </authorList>
    </citation>
    <scope>NUCLEOTIDE SEQUENCE [LARGE SCALE GENOMIC DNA]</scope>
    <source>
        <strain evidence="8 9">DSM 18119</strain>
    </source>
</reference>
<comment type="subunit">
    <text evidence="7">Homodimer.</text>
</comment>
<dbReference type="GO" id="GO:0008830">
    <property type="term" value="F:dTDP-4-dehydrorhamnose 3,5-epimerase activity"/>
    <property type="evidence" value="ECO:0007669"/>
    <property type="project" value="UniProtKB-UniRule"/>
</dbReference>
<evidence type="ECO:0000256" key="4">
    <source>
        <dbReference type="ARBA" id="ARBA00019595"/>
    </source>
</evidence>
<dbReference type="InterPro" id="IPR014710">
    <property type="entry name" value="RmlC-like_jellyroll"/>
</dbReference>
<evidence type="ECO:0000256" key="5">
    <source>
        <dbReference type="PIRSR" id="PIRSR600888-1"/>
    </source>
</evidence>
<comment type="pathway">
    <text evidence="7">Carbohydrate biosynthesis; dTDP-L-rhamnose biosynthesis.</text>
</comment>
<feature type="site" description="Participates in a stacking interaction with the thymidine ring of dTDP-4-oxo-6-deoxyglucose" evidence="6">
    <location>
        <position position="137"/>
    </location>
</feature>
<evidence type="ECO:0000313" key="9">
    <source>
        <dbReference type="Proteomes" id="UP000184048"/>
    </source>
</evidence>
<dbReference type="UniPathway" id="UPA00124"/>
<dbReference type="SUPFAM" id="SSF51182">
    <property type="entry name" value="RmlC-like cupins"/>
    <property type="match status" value="1"/>
</dbReference>
<dbReference type="PANTHER" id="PTHR21047:SF2">
    <property type="entry name" value="THYMIDINE DIPHOSPHO-4-KETO-RHAMNOSE 3,5-EPIMERASE"/>
    <property type="match status" value="1"/>
</dbReference>
<evidence type="ECO:0000256" key="3">
    <source>
        <dbReference type="ARBA" id="ARBA00012098"/>
    </source>
</evidence>
<evidence type="ECO:0000256" key="6">
    <source>
        <dbReference type="PIRSR" id="PIRSR600888-3"/>
    </source>
</evidence>
<evidence type="ECO:0000256" key="7">
    <source>
        <dbReference type="RuleBase" id="RU364069"/>
    </source>
</evidence>
<dbReference type="InterPro" id="IPR011051">
    <property type="entry name" value="RmlC_Cupin_sf"/>
</dbReference>
<feature type="active site" description="Proton acceptor" evidence="5">
    <location>
        <position position="61"/>
    </location>
</feature>
<comment type="function">
    <text evidence="2 7">Catalyzes the epimerization of the C3' and C5'positions of dTDP-6-deoxy-D-xylo-4-hexulose, forming dTDP-6-deoxy-L-lyxo-4-hexulose.</text>
</comment>
<sequence>MPFIPTPIQDLFIFEPKVFEDNRGYFFEAYNEQVFKAGGIDIKFVQDNQSKSSYGVIRGLHYQQDPFAQTKLVRVLQGKILDVAIDIRKGSPYFGKSFSIELSADNKRQLLVPAGFAHGFSVLSDTAVVLYKCDRFYNKESEGGIRFDDPSLGIDWGIPKGEELVSEKDLLLPFLNECHNNFEFRK</sequence>